<protein>
    <submittedName>
        <fullName evidence="5">Peptide ABC transporter substrate-binding protein</fullName>
    </submittedName>
</protein>
<accession>A0A0A7KLZ0</accession>
<organism evidence="5 6">
    <name type="scientific">Deinococcus radiopugnans</name>
    <dbReference type="NCBI Taxonomy" id="57497"/>
    <lineage>
        <taxon>Bacteria</taxon>
        <taxon>Thermotogati</taxon>
        <taxon>Deinococcota</taxon>
        <taxon>Deinococci</taxon>
        <taxon>Deinococcales</taxon>
        <taxon>Deinococcaceae</taxon>
        <taxon>Deinococcus</taxon>
    </lineage>
</organism>
<dbReference type="Gene3D" id="3.40.190.10">
    <property type="entry name" value="Periplasmic binding protein-like II"/>
    <property type="match status" value="1"/>
</dbReference>
<feature type="chain" id="PRO_5002029253" evidence="3">
    <location>
        <begin position="20"/>
        <end position="574"/>
    </location>
</feature>
<name>A0A0A7KLZ0_9DEIO</name>
<dbReference type="RefSeq" id="WP_039686147.1">
    <property type="nucleotide sequence ID" value="NZ_CP010028.1"/>
</dbReference>
<dbReference type="InterPro" id="IPR030678">
    <property type="entry name" value="Peptide/Ni-bd"/>
</dbReference>
<dbReference type="InterPro" id="IPR039424">
    <property type="entry name" value="SBP_5"/>
</dbReference>
<evidence type="ECO:0000313" key="6">
    <source>
        <dbReference type="Proteomes" id="UP000030634"/>
    </source>
</evidence>
<dbReference type="PIRSF" id="PIRSF002741">
    <property type="entry name" value="MppA"/>
    <property type="match status" value="1"/>
</dbReference>
<sequence>MNRILPLTCALLCSAAVAAAPRDTLVIQQAATVTTLDPTAAYDTFSLQVLENMYETLWTYKGASLTQMTPLLASALPTYTNGGKTLTVSLRKGVKFHSGNPMTCLDAQYTYRRNLVTNSAESANWFISDALLGTRDNAAADKSVTWARIAGAVSCNAQGQLVFKLPKPDPAFMAKLAFAGQGVLDSKWAAKLGEWNGTEATWREWVGKDVSASRLSAQPSGTGAYQLLRRDADNVLLKAFPEYWGGKPAISNVIMQKVSELAVRQQAFLRGDADLIEAGTRANVEAQLKGKPGVTVLDNLPSAGAQALFMNNKIKNSAALGSGKLDGKGIPADFFADAAVRRAFASAFDYDQYMRDVQRGKAVKRTMLLPDTFPGYSRATKTYSYDPAQAQALFKAARGGEVWKNGFTINANYRTGHIAGQVALELLKRNVEALNPKFRINIIEEPWSEQSKKMQEGLEIMLPMGWSADYADPDNFLYTFYSSGGFFYPTNNWKDADVDRWLEQARTTVDAAARAKLYKQVADRAYQESPFIVLPAETNIRPVRSTLQGASAATYNPMRSFGFTGTLWRELSKK</sequence>
<dbReference type="AlphaFoldDB" id="A0A0A7KLZ0"/>
<evidence type="ECO:0000256" key="1">
    <source>
        <dbReference type="ARBA" id="ARBA00005695"/>
    </source>
</evidence>
<dbReference type="CDD" id="cd08512">
    <property type="entry name" value="PBP2_NikA_DppA_OppA_like_7"/>
    <property type="match status" value="1"/>
</dbReference>
<dbReference type="KEGG" id="dsw:QR90_16435"/>
<dbReference type="EMBL" id="CP010028">
    <property type="protein sequence ID" value="AIZ46294.1"/>
    <property type="molecule type" value="Genomic_DNA"/>
</dbReference>
<dbReference type="STRING" id="1182571.QR90_16435"/>
<evidence type="ECO:0000259" key="4">
    <source>
        <dbReference type="Pfam" id="PF00496"/>
    </source>
</evidence>
<reference evidence="6" key="1">
    <citation type="submission" date="2014-11" db="EMBL/GenBank/DDBJ databases">
        <title>Hymenobacter sp. DG25B genome submission.</title>
        <authorList>
            <person name="Jung H.-Y."/>
            <person name="Kim M.K."/>
            <person name="Srinivasan S."/>
            <person name="Lim S."/>
        </authorList>
    </citation>
    <scope>NUCLEOTIDE SEQUENCE [LARGE SCALE GENOMIC DNA]</scope>
    <source>
        <strain evidence="6">DY59</strain>
    </source>
</reference>
<feature type="signal peptide" evidence="3">
    <location>
        <begin position="1"/>
        <end position="19"/>
    </location>
</feature>
<evidence type="ECO:0000313" key="5">
    <source>
        <dbReference type="EMBL" id="AIZ46294.1"/>
    </source>
</evidence>
<dbReference type="GO" id="GO:0042597">
    <property type="term" value="C:periplasmic space"/>
    <property type="evidence" value="ECO:0007669"/>
    <property type="project" value="UniProtKB-ARBA"/>
</dbReference>
<dbReference type="HOGENOM" id="CLU_017028_7_2_0"/>
<dbReference type="Proteomes" id="UP000030634">
    <property type="component" value="Chromosome"/>
</dbReference>
<dbReference type="PANTHER" id="PTHR30290">
    <property type="entry name" value="PERIPLASMIC BINDING COMPONENT OF ABC TRANSPORTER"/>
    <property type="match status" value="1"/>
</dbReference>
<dbReference type="Pfam" id="PF00496">
    <property type="entry name" value="SBP_bac_5"/>
    <property type="match status" value="1"/>
</dbReference>
<dbReference type="InterPro" id="IPR000914">
    <property type="entry name" value="SBP_5_dom"/>
</dbReference>
<gene>
    <name evidence="5" type="ORF">QR90_16435</name>
</gene>
<comment type="similarity">
    <text evidence="1">Belongs to the bacterial solute-binding protein 5 family.</text>
</comment>
<evidence type="ECO:0000256" key="2">
    <source>
        <dbReference type="ARBA" id="ARBA00022729"/>
    </source>
</evidence>
<proteinExistence type="inferred from homology"/>
<dbReference type="SUPFAM" id="SSF53850">
    <property type="entry name" value="Periplasmic binding protein-like II"/>
    <property type="match status" value="1"/>
</dbReference>
<dbReference type="InterPro" id="IPR023765">
    <property type="entry name" value="SBP_5_CS"/>
</dbReference>
<dbReference type="GO" id="GO:0015833">
    <property type="term" value="P:peptide transport"/>
    <property type="evidence" value="ECO:0007669"/>
    <property type="project" value="TreeGrafter"/>
</dbReference>
<dbReference type="PROSITE" id="PS01040">
    <property type="entry name" value="SBP_BACTERIAL_5"/>
    <property type="match status" value="1"/>
</dbReference>
<dbReference type="GO" id="GO:0043190">
    <property type="term" value="C:ATP-binding cassette (ABC) transporter complex"/>
    <property type="evidence" value="ECO:0007669"/>
    <property type="project" value="InterPro"/>
</dbReference>
<dbReference type="Gene3D" id="3.10.105.10">
    <property type="entry name" value="Dipeptide-binding Protein, Domain 3"/>
    <property type="match status" value="1"/>
</dbReference>
<dbReference type="PANTHER" id="PTHR30290:SF34">
    <property type="entry name" value="ABC TRANSPORTER, PERIPLASMIC OLIGO-PEPTIDE BINDING PROTEIN, PUTATIVE-RELATED"/>
    <property type="match status" value="1"/>
</dbReference>
<dbReference type="GO" id="GO:1904680">
    <property type="term" value="F:peptide transmembrane transporter activity"/>
    <property type="evidence" value="ECO:0007669"/>
    <property type="project" value="TreeGrafter"/>
</dbReference>
<feature type="domain" description="Solute-binding protein family 5" evidence="4">
    <location>
        <begin position="68"/>
        <end position="486"/>
    </location>
</feature>
<evidence type="ECO:0000256" key="3">
    <source>
        <dbReference type="SAM" id="SignalP"/>
    </source>
</evidence>
<keyword evidence="2 3" id="KW-0732">Signal</keyword>